<dbReference type="SMART" id="SM00382">
    <property type="entry name" value="AAA"/>
    <property type="match status" value="1"/>
</dbReference>
<keyword evidence="2" id="KW-1003">Cell membrane</keyword>
<dbReference type="AlphaFoldDB" id="C7RP38"/>
<evidence type="ECO:0000256" key="4">
    <source>
        <dbReference type="ARBA" id="ARBA00022840"/>
    </source>
</evidence>
<dbReference type="Gene3D" id="3.40.50.300">
    <property type="entry name" value="P-loop containing nucleotide triphosphate hydrolases"/>
    <property type="match status" value="1"/>
</dbReference>
<proteinExistence type="predicted"/>
<evidence type="ECO:0000256" key="1">
    <source>
        <dbReference type="ARBA" id="ARBA00022448"/>
    </source>
</evidence>
<keyword evidence="3" id="KW-0547">Nucleotide-binding</keyword>
<dbReference type="CDD" id="cd03255">
    <property type="entry name" value="ABC_MJ0796_LolCDE_FtsE"/>
    <property type="match status" value="1"/>
</dbReference>
<keyword evidence="2" id="KW-0472">Membrane</keyword>
<dbReference type="InterPro" id="IPR017911">
    <property type="entry name" value="MacB-like_ATP-bd"/>
</dbReference>
<name>C7RP38_ACCRE</name>
<accession>C7RP38</accession>
<dbReference type="EMBL" id="CP001715">
    <property type="protein sequence ID" value="ACV35520.1"/>
    <property type="molecule type" value="Genomic_DNA"/>
</dbReference>
<dbReference type="InterPro" id="IPR015854">
    <property type="entry name" value="ABC_transpr_LolD-like"/>
</dbReference>
<dbReference type="HOGENOM" id="CLU_000604_1_22_4"/>
<evidence type="ECO:0000256" key="2">
    <source>
        <dbReference type="ARBA" id="ARBA00022475"/>
    </source>
</evidence>
<dbReference type="InterPro" id="IPR027417">
    <property type="entry name" value="P-loop_NTPase"/>
</dbReference>
<dbReference type="PROSITE" id="PS50893">
    <property type="entry name" value="ABC_TRANSPORTER_2"/>
    <property type="match status" value="1"/>
</dbReference>
<dbReference type="PROSITE" id="PS00211">
    <property type="entry name" value="ABC_TRANSPORTER_1"/>
    <property type="match status" value="1"/>
</dbReference>
<dbReference type="eggNOG" id="COG1136">
    <property type="taxonomic scope" value="Bacteria"/>
</dbReference>
<protein>
    <submittedName>
        <fullName evidence="6">ABC transporter related</fullName>
    </submittedName>
</protein>
<dbReference type="GO" id="GO:0022857">
    <property type="term" value="F:transmembrane transporter activity"/>
    <property type="evidence" value="ECO:0007669"/>
    <property type="project" value="TreeGrafter"/>
</dbReference>
<dbReference type="GO" id="GO:0005886">
    <property type="term" value="C:plasma membrane"/>
    <property type="evidence" value="ECO:0007669"/>
    <property type="project" value="TreeGrafter"/>
</dbReference>
<dbReference type="Pfam" id="PF00005">
    <property type="entry name" value="ABC_tran"/>
    <property type="match status" value="1"/>
</dbReference>
<keyword evidence="1" id="KW-0813">Transport</keyword>
<evidence type="ECO:0000256" key="3">
    <source>
        <dbReference type="ARBA" id="ARBA00022741"/>
    </source>
</evidence>
<feature type="domain" description="ABC transporter" evidence="5">
    <location>
        <begin position="9"/>
        <end position="227"/>
    </location>
</feature>
<dbReference type="GO" id="GO:0005524">
    <property type="term" value="F:ATP binding"/>
    <property type="evidence" value="ECO:0007669"/>
    <property type="project" value="UniProtKB-KW"/>
</dbReference>
<dbReference type="KEGG" id="app:CAP2UW1_2229"/>
<reference evidence="6" key="2">
    <citation type="submission" date="2009-09" db="EMBL/GenBank/DDBJ databases">
        <title>Complete sequence of chromosome of Candidatus Accumulibacter phosphatis clade IIA str. UW-1.</title>
        <authorList>
            <consortium name="US DOE Joint Genome Institute"/>
            <person name="Martin H.G."/>
            <person name="Ivanova N."/>
            <person name="Kunin V."/>
            <person name="Warnecke F."/>
            <person name="Barry K."/>
            <person name="He S."/>
            <person name="Salamov A."/>
            <person name="Szeto E."/>
            <person name="Dalin E."/>
            <person name="Pangilinan J.L."/>
            <person name="Lapidus A."/>
            <person name="Lowry S."/>
            <person name="Kyrpides N.C."/>
            <person name="McMahon K.D."/>
            <person name="Hugenholtz P."/>
        </authorList>
    </citation>
    <scope>NUCLEOTIDE SEQUENCE [LARGE SCALE GENOMIC DNA]</scope>
    <source>
        <strain evidence="6">UW-1</strain>
    </source>
</reference>
<sequence length="227" mass="23915" precursor="true">MPNSSCPMLAVADLAKRYADVGRPLFSGIDFAVAAGEIVALVGESGIGKSTLLNCIAGLETADCGSVHIGPHALDMVRLDEAARAALRARNIGFVFQAFHVLPTLTVAQNIIVPLLLARVPSGEHATRTQALLERVGLAGFADRWPASLSGGELQRVAIARALVHRPALILADEPTGNLDPRTASDVLSLLLERVREQRAGALIVTHSQHVAQCCDRVLTLTANGLA</sequence>
<dbReference type="InterPro" id="IPR017871">
    <property type="entry name" value="ABC_transporter-like_CS"/>
</dbReference>
<evidence type="ECO:0000313" key="6">
    <source>
        <dbReference type="EMBL" id="ACV35520.1"/>
    </source>
</evidence>
<dbReference type="PANTHER" id="PTHR24220:SF659">
    <property type="entry name" value="TRANSPORTER, PUTATIVE-RELATED"/>
    <property type="match status" value="1"/>
</dbReference>
<dbReference type="PANTHER" id="PTHR24220">
    <property type="entry name" value="IMPORT ATP-BINDING PROTEIN"/>
    <property type="match status" value="1"/>
</dbReference>
<reference evidence="6" key="1">
    <citation type="submission" date="2009-08" db="EMBL/GenBank/DDBJ databases">
        <authorList>
            <consortium name="US DOE Joint Genome Institute"/>
            <person name="Lucas S."/>
            <person name="Copeland A."/>
            <person name="Lapidus A."/>
            <person name="Glavina del Rio T."/>
            <person name="Dalin E."/>
            <person name="Tice H."/>
            <person name="Bruce D."/>
            <person name="Barry K."/>
            <person name="Pitluck S."/>
            <person name="Lowry S."/>
            <person name="Larimer F."/>
            <person name="Land M."/>
            <person name="Hauser L."/>
            <person name="Kyrpides N."/>
            <person name="Ivanova N."/>
            <person name="McMahon K.D."/>
            <person name="Hugenholtz P."/>
        </authorList>
    </citation>
    <scope>NUCLEOTIDE SEQUENCE</scope>
    <source>
        <strain evidence="6">UW-1</strain>
    </source>
</reference>
<keyword evidence="4" id="KW-0067">ATP-binding</keyword>
<dbReference type="STRING" id="522306.CAP2UW1_2229"/>
<dbReference type="SUPFAM" id="SSF52540">
    <property type="entry name" value="P-loop containing nucleoside triphosphate hydrolases"/>
    <property type="match status" value="1"/>
</dbReference>
<dbReference type="InterPro" id="IPR003439">
    <property type="entry name" value="ABC_transporter-like_ATP-bd"/>
</dbReference>
<organism evidence="6">
    <name type="scientific">Accumulibacter regalis</name>
    <dbReference type="NCBI Taxonomy" id="522306"/>
    <lineage>
        <taxon>Bacteria</taxon>
        <taxon>Pseudomonadati</taxon>
        <taxon>Pseudomonadota</taxon>
        <taxon>Betaproteobacteria</taxon>
        <taxon>Candidatus Accumulibacter</taxon>
    </lineage>
</organism>
<gene>
    <name evidence="6" type="ordered locus">CAP2UW1_2229</name>
</gene>
<evidence type="ECO:0000259" key="5">
    <source>
        <dbReference type="PROSITE" id="PS50893"/>
    </source>
</evidence>
<dbReference type="GO" id="GO:0016887">
    <property type="term" value="F:ATP hydrolysis activity"/>
    <property type="evidence" value="ECO:0007669"/>
    <property type="project" value="InterPro"/>
</dbReference>
<dbReference type="InterPro" id="IPR003593">
    <property type="entry name" value="AAA+_ATPase"/>
</dbReference>